<proteinExistence type="predicted"/>
<dbReference type="EMBL" id="CAJPIZ010016526">
    <property type="protein sequence ID" value="CAG2115735.1"/>
    <property type="molecule type" value="Genomic_DNA"/>
</dbReference>
<keyword evidence="2" id="KW-1185">Reference proteome</keyword>
<protein>
    <submittedName>
        <fullName evidence="1">Uncharacterized protein</fullName>
    </submittedName>
</protein>
<accession>A0A7R9L5G8</accession>
<evidence type="ECO:0000313" key="2">
    <source>
        <dbReference type="Proteomes" id="UP000759131"/>
    </source>
</evidence>
<organism evidence="1">
    <name type="scientific">Medioppia subpectinata</name>
    <dbReference type="NCBI Taxonomy" id="1979941"/>
    <lineage>
        <taxon>Eukaryota</taxon>
        <taxon>Metazoa</taxon>
        <taxon>Ecdysozoa</taxon>
        <taxon>Arthropoda</taxon>
        <taxon>Chelicerata</taxon>
        <taxon>Arachnida</taxon>
        <taxon>Acari</taxon>
        <taxon>Acariformes</taxon>
        <taxon>Sarcoptiformes</taxon>
        <taxon>Oribatida</taxon>
        <taxon>Brachypylina</taxon>
        <taxon>Oppioidea</taxon>
        <taxon>Oppiidae</taxon>
        <taxon>Medioppia</taxon>
    </lineage>
</organism>
<dbReference type="Proteomes" id="UP000759131">
    <property type="component" value="Unassembled WGS sequence"/>
</dbReference>
<gene>
    <name evidence="1" type="ORF">OSB1V03_LOCUS15696</name>
</gene>
<dbReference type="EMBL" id="OC871101">
    <property type="protein sequence ID" value="CAD7635305.1"/>
    <property type="molecule type" value="Genomic_DNA"/>
</dbReference>
<feature type="non-terminal residue" evidence="1">
    <location>
        <position position="1"/>
    </location>
</feature>
<sequence>NAYFLPEQGLEGKLNFETIESTNTQDLEAHKTIERMAATINQYLRKR</sequence>
<name>A0A7R9L5G8_9ACAR</name>
<dbReference type="AlphaFoldDB" id="A0A7R9L5G8"/>
<evidence type="ECO:0000313" key="1">
    <source>
        <dbReference type="EMBL" id="CAD7635305.1"/>
    </source>
</evidence>
<reference evidence="1" key="1">
    <citation type="submission" date="2020-11" db="EMBL/GenBank/DDBJ databases">
        <authorList>
            <person name="Tran Van P."/>
        </authorList>
    </citation>
    <scope>NUCLEOTIDE SEQUENCE</scope>
</reference>